<dbReference type="GeneID" id="113470727"/>
<sequence length="92" mass="10141">MYRLYNLDVFEYELDSPMSLYAAIPFVTAHNSHHSVGVFWLNAAETWVDVTRSKSTLTGDVMSKIVNFVSGSGGDGGPRSSTEVRFMSESGE</sequence>
<dbReference type="GO" id="GO:0030246">
    <property type="term" value="F:carbohydrate binding"/>
    <property type="evidence" value="ECO:0007669"/>
    <property type="project" value="InterPro"/>
</dbReference>
<dbReference type="RefSeq" id="XP_026685192.1">
    <property type="nucleotide sequence ID" value="XM_026829391.1"/>
</dbReference>
<name>A0A3Q0J9M0_DIACI</name>
<evidence type="ECO:0000313" key="3">
    <source>
        <dbReference type="Proteomes" id="UP000079169"/>
    </source>
</evidence>
<dbReference type="SUPFAM" id="SSF74650">
    <property type="entry name" value="Galactose mutarotase-like"/>
    <property type="match status" value="1"/>
</dbReference>
<dbReference type="InterPro" id="IPR025887">
    <property type="entry name" value="Glyco_hydro_31_N_dom"/>
</dbReference>
<evidence type="ECO:0000256" key="1">
    <source>
        <dbReference type="SAM" id="MobiDB-lite"/>
    </source>
</evidence>
<organism evidence="3 4">
    <name type="scientific">Diaphorina citri</name>
    <name type="common">Asian citrus psyllid</name>
    <dbReference type="NCBI Taxonomy" id="121845"/>
    <lineage>
        <taxon>Eukaryota</taxon>
        <taxon>Metazoa</taxon>
        <taxon>Ecdysozoa</taxon>
        <taxon>Arthropoda</taxon>
        <taxon>Hexapoda</taxon>
        <taxon>Insecta</taxon>
        <taxon>Pterygota</taxon>
        <taxon>Neoptera</taxon>
        <taxon>Paraneoptera</taxon>
        <taxon>Hemiptera</taxon>
        <taxon>Sternorrhyncha</taxon>
        <taxon>Psylloidea</taxon>
        <taxon>Psyllidae</taxon>
        <taxon>Diaphorininae</taxon>
        <taxon>Diaphorina</taxon>
    </lineage>
</organism>
<protein>
    <submittedName>
        <fullName evidence="4">Neutral alpha-glucosidase AB-like</fullName>
    </submittedName>
</protein>
<feature type="domain" description="Glycoside hydrolase family 31 N-terminal" evidence="2">
    <location>
        <begin position="2"/>
        <end position="49"/>
    </location>
</feature>
<dbReference type="Proteomes" id="UP000079169">
    <property type="component" value="Unplaced"/>
</dbReference>
<accession>A0A3Q0J9M0</accession>
<dbReference type="AlphaFoldDB" id="A0A3Q0J9M0"/>
<dbReference type="Pfam" id="PF13802">
    <property type="entry name" value="Gal_mutarotas_2"/>
    <property type="match status" value="1"/>
</dbReference>
<evidence type="ECO:0000259" key="2">
    <source>
        <dbReference type="Pfam" id="PF13802"/>
    </source>
</evidence>
<reference evidence="4" key="1">
    <citation type="submission" date="2025-08" db="UniProtKB">
        <authorList>
            <consortium name="RefSeq"/>
        </authorList>
    </citation>
    <scope>IDENTIFICATION</scope>
</reference>
<dbReference type="KEGG" id="dci:113470727"/>
<dbReference type="CDD" id="cd14752">
    <property type="entry name" value="GH31_N"/>
    <property type="match status" value="1"/>
</dbReference>
<keyword evidence="3" id="KW-1185">Reference proteome</keyword>
<evidence type="ECO:0000313" key="4">
    <source>
        <dbReference type="RefSeq" id="XP_026685192.1"/>
    </source>
</evidence>
<gene>
    <name evidence="4" type="primary">LOC113470727</name>
</gene>
<dbReference type="STRING" id="121845.A0A3Q0J9M0"/>
<dbReference type="Gene3D" id="2.60.40.1760">
    <property type="entry name" value="glycosyl hydrolase (family 31)"/>
    <property type="match status" value="1"/>
</dbReference>
<dbReference type="GO" id="GO:0005975">
    <property type="term" value="P:carbohydrate metabolic process"/>
    <property type="evidence" value="ECO:0007669"/>
    <property type="project" value="InterPro"/>
</dbReference>
<dbReference type="PaxDb" id="121845-A0A3Q0J9M0"/>
<dbReference type="InterPro" id="IPR011013">
    <property type="entry name" value="Gal_mutarotase_sf_dom"/>
</dbReference>
<dbReference type="GO" id="GO:0003824">
    <property type="term" value="F:catalytic activity"/>
    <property type="evidence" value="ECO:0007669"/>
    <property type="project" value="InterPro"/>
</dbReference>
<proteinExistence type="predicted"/>
<feature type="region of interest" description="Disordered" evidence="1">
    <location>
        <begin position="71"/>
        <end position="92"/>
    </location>
</feature>